<accession>A0AAV4QAW5</accession>
<reference evidence="1 2" key="1">
    <citation type="submission" date="2021-06" db="EMBL/GenBank/DDBJ databases">
        <title>Caerostris extrusa draft genome.</title>
        <authorList>
            <person name="Kono N."/>
            <person name="Arakawa K."/>
        </authorList>
    </citation>
    <scope>NUCLEOTIDE SEQUENCE [LARGE SCALE GENOMIC DNA]</scope>
</reference>
<keyword evidence="2" id="KW-1185">Reference proteome</keyword>
<evidence type="ECO:0000313" key="2">
    <source>
        <dbReference type="Proteomes" id="UP001054945"/>
    </source>
</evidence>
<evidence type="ECO:0000313" key="1">
    <source>
        <dbReference type="EMBL" id="GIY06136.1"/>
    </source>
</evidence>
<comment type="caution">
    <text evidence="1">The sequence shown here is derived from an EMBL/GenBank/DDBJ whole genome shotgun (WGS) entry which is preliminary data.</text>
</comment>
<organism evidence="1 2">
    <name type="scientific">Caerostris extrusa</name>
    <name type="common">Bark spider</name>
    <name type="synonym">Caerostris bankana</name>
    <dbReference type="NCBI Taxonomy" id="172846"/>
    <lineage>
        <taxon>Eukaryota</taxon>
        <taxon>Metazoa</taxon>
        <taxon>Ecdysozoa</taxon>
        <taxon>Arthropoda</taxon>
        <taxon>Chelicerata</taxon>
        <taxon>Arachnida</taxon>
        <taxon>Araneae</taxon>
        <taxon>Araneomorphae</taxon>
        <taxon>Entelegynae</taxon>
        <taxon>Araneoidea</taxon>
        <taxon>Araneidae</taxon>
        <taxon>Caerostris</taxon>
    </lineage>
</organism>
<name>A0AAV4QAW5_CAEEX</name>
<gene>
    <name evidence="1" type="ORF">CEXT_296831</name>
</gene>
<dbReference type="Proteomes" id="UP001054945">
    <property type="component" value="Unassembled WGS sequence"/>
</dbReference>
<dbReference type="AlphaFoldDB" id="A0AAV4QAW5"/>
<dbReference type="EMBL" id="BPLR01005930">
    <property type="protein sequence ID" value="GIY06136.1"/>
    <property type="molecule type" value="Genomic_DNA"/>
</dbReference>
<sequence length="174" mass="19913">MNKFGLFGFINVCNQMVIKAGFTNLDESLRNSTECLEDFLHIFELLKEGDLEAKKWLPTPWMQQLLQFPSSGSLTSPVRKDISFIGACFYNSLHPLLFSICVAWFLFKCETGQAGIFGRILSNKAFASIGRYPSPLWHPIVMDFFYLMQRSTVVYTHFLLVFSAGSYPIKRLCI</sequence>
<proteinExistence type="predicted"/>
<protein>
    <submittedName>
        <fullName evidence="1">Uncharacterized protein</fullName>
    </submittedName>
</protein>